<dbReference type="SUPFAM" id="SSF52058">
    <property type="entry name" value="L domain-like"/>
    <property type="match status" value="1"/>
</dbReference>
<evidence type="ECO:0000259" key="8">
    <source>
        <dbReference type="PROSITE" id="PS50104"/>
    </source>
</evidence>
<dbReference type="EMBL" id="VSWD01000012">
    <property type="protein sequence ID" value="KAK3085799.1"/>
    <property type="molecule type" value="Genomic_DNA"/>
</dbReference>
<dbReference type="GO" id="GO:0005886">
    <property type="term" value="C:plasma membrane"/>
    <property type="evidence" value="ECO:0007669"/>
    <property type="project" value="TreeGrafter"/>
</dbReference>
<comment type="caution">
    <text evidence="9">The sequence shown here is derived from an EMBL/GenBank/DDBJ whole genome shotgun (WGS) entry which is preliminary data.</text>
</comment>
<keyword evidence="7" id="KW-0472">Membrane</keyword>
<evidence type="ECO:0000313" key="10">
    <source>
        <dbReference type="Proteomes" id="UP001186944"/>
    </source>
</evidence>
<keyword evidence="3" id="KW-0433">Leucine-rich repeat</keyword>
<dbReference type="GO" id="GO:0007165">
    <property type="term" value="P:signal transduction"/>
    <property type="evidence" value="ECO:0007669"/>
    <property type="project" value="InterPro"/>
</dbReference>
<proteinExistence type="inferred from homology"/>
<keyword evidence="6" id="KW-1133">Transmembrane helix</keyword>
<comment type="subcellular location">
    <subcellularLocation>
        <location evidence="1">Membrane</location>
        <topology evidence="1">Single-pass membrane protein</topology>
    </subcellularLocation>
</comment>
<accession>A0AA89BLR8</accession>
<reference evidence="9" key="1">
    <citation type="submission" date="2019-08" db="EMBL/GenBank/DDBJ databases">
        <title>The improved chromosome-level genome for the pearl oyster Pinctada fucata martensii using PacBio sequencing and Hi-C.</title>
        <authorList>
            <person name="Zheng Z."/>
        </authorList>
    </citation>
    <scope>NUCLEOTIDE SEQUENCE</scope>
    <source>
        <strain evidence="9">ZZ-2019</strain>
        <tissue evidence="9">Adductor muscle</tissue>
    </source>
</reference>
<dbReference type="PANTHER" id="PTHR24365:SF541">
    <property type="entry name" value="PROTEIN TOLL-RELATED"/>
    <property type="match status" value="1"/>
</dbReference>
<evidence type="ECO:0000256" key="6">
    <source>
        <dbReference type="ARBA" id="ARBA00022989"/>
    </source>
</evidence>
<evidence type="ECO:0000256" key="7">
    <source>
        <dbReference type="ARBA" id="ARBA00023136"/>
    </source>
</evidence>
<dbReference type="Pfam" id="PF13676">
    <property type="entry name" value="TIR_2"/>
    <property type="match status" value="1"/>
</dbReference>
<dbReference type="GO" id="GO:0038023">
    <property type="term" value="F:signaling receptor activity"/>
    <property type="evidence" value="ECO:0007669"/>
    <property type="project" value="TreeGrafter"/>
</dbReference>
<dbReference type="Gene3D" id="3.40.50.10140">
    <property type="entry name" value="Toll/interleukin-1 receptor homology (TIR) domain"/>
    <property type="match status" value="1"/>
</dbReference>
<keyword evidence="4" id="KW-0812">Transmembrane</keyword>
<dbReference type="InterPro" id="IPR001611">
    <property type="entry name" value="Leu-rich_rpt"/>
</dbReference>
<dbReference type="InterPro" id="IPR000157">
    <property type="entry name" value="TIR_dom"/>
</dbReference>
<keyword evidence="10" id="KW-1185">Reference proteome</keyword>
<evidence type="ECO:0000313" key="9">
    <source>
        <dbReference type="EMBL" id="KAK3085799.1"/>
    </source>
</evidence>
<dbReference type="PROSITE" id="PS50104">
    <property type="entry name" value="TIR"/>
    <property type="match status" value="1"/>
</dbReference>
<dbReference type="SUPFAM" id="SSF52200">
    <property type="entry name" value="Toll/Interleukin receptor TIR domain"/>
    <property type="match status" value="1"/>
</dbReference>
<keyword evidence="5" id="KW-0732">Signal</keyword>
<name>A0AA89BLR8_PINIB</name>
<protein>
    <recommendedName>
        <fullName evidence="8">TIR domain-containing protein</fullName>
    </recommendedName>
</protein>
<dbReference type="Pfam" id="PF13855">
    <property type="entry name" value="LRR_8"/>
    <property type="match status" value="1"/>
</dbReference>
<comment type="similarity">
    <text evidence="2">Belongs to the Toll-like receptor family.</text>
</comment>
<dbReference type="InterPro" id="IPR032675">
    <property type="entry name" value="LRR_dom_sf"/>
</dbReference>
<evidence type="ECO:0000256" key="4">
    <source>
        <dbReference type="ARBA" id="ARBA00022692"/>
    </source>
</evidence>
<evidence type="ECO:0000256" key="2">
    <source>
        <dbReference type="ARBA" id="ARBA00009634"/>
    </source>
</evidence>
<organism evidence="9 10">
    <name type="scientific">Pinctada imbricata</name>
    <name type="common">Atlantic pearl-oyster</name>
    <name type="synonym">Pinctada martensii</name>
    <dbReference type="NCBI Taxonomy" id="66713"/>
    <lineage>
        <taxon>Eukaryota</taxon>
        <taxon>Metazoa</taxon>
        <taxon>Spiralia</taxon>
        <taxon>Lophotrochozoa</taxon>
        <taxon>Mollusca</taxon>
        <taxon>Bivalvia</taxon>
        <taxon>Autobranchia</taxon>
        <taxon>Pteriomorphia</taxon>
        <taxon>Pterioida</taxon>
        <taxon>Pterioidea</taxon>
        <taxon>Pteriidae</taxon>
        <taxon>Pinctada</taxon>
    </lineage>
</organism>
<gene>
    <name evidence="9" type="ORF">FSP39_008835</name>
</gene>
<evidence type="ECO:0000256" key="3">
    <source>
        <dbReference type="ARBA" id="ARBA00022614"/>
    </source>
</evidence>
<evidence type="ECO:0000256" key="5">
    <source>
        <dbReference type="ARBA" id="ARBA00022729"/>
    </source>
</evidence>
<feature type="domain" description="TIR" evidence="8">
    <location>
        <begin position="393"/>
        <end position="551"/>
    </location>
</feature>
<sequence length="566" mass="65353">MHNIFHCVICDCTEYFSWEGAITPLFCPNSCQRYIDLLDDRAFQRCCSCEAVPEWSCNSDISIGTLYIEYINSKGWNQLIEDSNSLNHFTRVDHTTGFMSELPQNICDFPNLVHIDFSGNDIHETGGLSCMRYLDTVILSGNRISSVGKNTFVGLKYLRKIDLSGNLISSVGLGTLSASGIGIAYMNFSDNILQNIDMTNVVIENPFCRLNYSGNRLTDITNKRDWRVDTNKSYGSGGTVDLTNNFFRDFFDLRTLGFPDLVLFGKLIRFSFDLRNSKWDCNCRMLPFLTLSELILRVISSDIFLVRCSSPEHMKGNLVIDYVKNKSLDLFICQIKMDCPSLCYCFDQPSQNRTVVNCSHRGLDRMPRYLPKNPNLVVDLRGNRIRHIENMSYLSNVSALEKNQDLFAWINSKFVPSLEGHGYRLFLPYRDLEPGSIREEELRERMFHSKNVIVFLSEDYISDDSTWSVIEWRLAWNAYRSCHDKEIILINFDQMRACNVENVAAKAFIRLGLFVDFANKKHELMKSIMNRLGNIFSSRQQRFFKNFKPTFNSNKIGPMKRKTKEI</sequence>
<dbReference type="Proteomes" id="UP001186944">
    <property type="component" value="Unassembled WGS sequence"/>
</dbReference>
<dbReference type="SMART" id="SM00013">
    <property type="entry name" value="LRRNT"/>
    <property type="match status" value="1"/>
</dbReference>
<dbReference type="Gene3D" id="3.80.10.10">
    <property type="entry name" value="Ribonuclease Inhibitor"/>
    <property type="match status" value="2"/>
</dbReference>
<evidence type="ECO:0000256" key="1">
    <source>
        <dbReference type="ARBA" id="ARBA00004167"/>
    </source>
</evidence>
<dbReference type="InterPro" id="IPR000372">
    <property type="entry name" value="LRRNT"/>
</dbReference>
<dbReference type="PANTHER" id="PTHR24365">
    <property type="entry name" value="TOLL-LIKE RECEPTOR"/>
    <property type="match status" value="1"/>
</dbReference>
<dbReference type="AlphaFoldDB" id="A0AA89BLR8"/>
<dbReference type="InterPro" id="IPR035897">
    <property type="entry name" value="Toll_tir_struct_dom_sf"/>
</dbReference>